<dbReference type="CDD" id="cd00429">
    <property type="entry name" value="RPE"/>
    <property type="match status" value="1"/>
</dbReference>
<comment type="cofactor">
    <cofactor evidence="3">
        <name>Co(2+)</name>
        <dbReference type="ChEBI" id="CHEBI:48828"/>
    </cofactor>
</comment>
<dbReference type="Gene3D" id="3.20.20.70">
    <property type="entry name" value="Aldolase class I"/>
    <property type="match status" value="1"/>
</dbReference>
<dbReference type="Pfam" id="PF00834">
    <property type="entry name" value="Ribul_P_3_epim"/>
    <property type="match status" value="1"/>
</dbReference>
<dbReference type="SUPFAM" id="SSF51366">
    <property type="entry name" value="Ribulose-phoshate binding barrel"/>
    <property type="match status" value="1"/>
</dbReference>
<name>A0A2K9LV35_SPISQ</name>
<dbReference type="EMBL" id="CP025543">
    <property type="protein sequence ID" value="AUM62907.1"/>
    <property type="molecule type" value="Genomic_DNA"/>
</dbReference>
<evidence type="ECO:0000313" key="16">
    <source>
        <dbReference type="EMBL" id="AUM62907.1"/>
    </source>
</evidence>
<keyword evidence="9" id="KW-0479">Metal-binding</keyword>
<dbReference type="EC" id="5.1.3.1" evidence="8 15"/>
<dbReference type="NCBIfam" id="TIGR01163">
    <property type="entry name" value="rpe"/>
    <property type="match status" value="1"/>
</dbReference>
<comment type="cofactor">
    <cofactor evidence="5">
        <name>Fe(2+)</name>
        <dbReference type="ChEBI" id="CHEBI:29033"/>
    </cofactor>
</comment>
<dbReference type="AlphaFoldDB" id="A0A2K9LV35"/>
<sequence length="224" mass="25659">MKKFIVAPSILTANFLNLKEDLDKLKKAKIEWIHYDVMDYNFVPNLSFGPKILSDIVNEYSFKMDLHLMVKVVDLSIEEYLEPFLLKNVEQITMHYEALSETQIEEFINFCKSRKIKASLSINPETEVSSIKKYLKYIQNILVMSVKPGFGGQKFIENSLTKISSLKEIREMNNYSFLIQVDGGINEKTLKLVQEAGVDMIVAGSYLVGSNVKDLEERVSKIEG</sequence>
<reference evidence="16 17" key="1">
    <citation type="submission" date="2017-12" db="EMBL/GenBank/DDBJ databases">
        <title>Complete genome sequence of Spiroplasma monobiae MQ-1 (ATCC 33825).</title>
        <authorList>
            <person name="Tsai Y.-M."/>
            <person name="Lo W.-S."/>
            <person name="Wu P.-S."/>
            <person name="Cho S.-T."/>
            <person name="Kuo C.-H."/>
        </authorList>
    </citation>
    <scope>NUCLEOTIDE SEQUENCE [LARGE SCALE GENOMIC DNA]</scope>
    <source>
        <strain evidence="16 17">MQ-1</strain>
    </source>
</reference>
<dbReference type="PROSITE" id="PS01085">
    <property type="entry name" value="RIBUL_P_3_EPIMER_1"/>
    <property type="match status" value="1"/>
</dbReference>
<keyword evidence="10" id="KW-0862">Zinc</keyword>
<comment type="cofactor">
    <cofactor evidence="4">
        <name>Zn(2+)</name>
        <dbReference type="ChEBI" id="CHEBI:29105"/>
    </cofactor>
</comment>
<dbReference type="OrthoDB" id="1645589at2"/>
<dbReference type="InterPro" id="IPR013785">
    <property type="entry name" value="Aldolase_TIM"/>
</dbReference>
<keyword evidence="13" id="KW-0413">Isomerase</keyword>
<evidence type="ECO:0000256" key="11">
    <source>
        <dbReference type="ARBA" id="ARBA00023004"/>
    </source>
</evidence>
<dbReference type="GO" id="GO:0005975">
    <property type="term" value="P:carbohydrate metabolic process"/>
    <property type="evidence" value="ECO:0007669"/>
    <property type="project" value="InterPro"/>
</dbReference>
<comment type="catalytic activity">
    <reaction evidence="1">
        <text>D-ribulose 5-phosphate = D-xylulose 5-phosphate</text>
        <dbReference type="Rhea" id="RHEA:13677"/>
        <dbReference type="ChEBI" id="CHEBI:57737"/>
        <dbReference type="ChEBI" id="CHEBI:58121"/>
        <dbReference type="EC" id="5.1.3.1"/>
    </reaction>
</comment>
<dbReference type="NCBIfam" id="NF004076">
    <property type="entry name" value="PRK05581.1-4"/>
    <property type="match status" value="1"/>
</dbReference>
<evidence type="ECO:0000256" key="5">
    <source>
        <dbReference type="ARBA" id="ARBA00001954"/>
    </source>
</evidence>
<protein>
    <recommendedName>
        <fullName evidence="8 15">Ribulose-phosphate 3-epimerase</fullName>
        <ecNumber evidence="8 15">5.1.3.1</ecNumber>
    </recommendedName>
</protein>
<dbReference type="InterPro" id="IPR011060">
    <property type="entry name" value="RibuloseP-bd_barrel"/>
</dbReference>
<evidence type="ECO:0000313" key="17">
    <source>
        <dbReference type="Proteomes" id="UP000234790"/>
    </source>
</evidence>
<dbReference type="KEGG" id="smoo:SMONO_v1c06580"/>
<evidence type="ECO:0000256" key="9">
    <source>
        <dbReference type="ARBA" id="ARBA00022723"/>
    </source>
</evidence>
<evidence type="ECO:0000256" key="12">
    <source>
        <dbReference type="ARBA" id="ARBA00023211"/>
    </source>
</evidence>
<evidence type="ECO:0000256" key="8">
    <source>
        <dbReference type="ARBA" id="ARBA00013188"/>
    </source>
</evidence>
<dbReference type="GO" id="GO:0006098">
    <property type="term" value="P:pentose-phosphate shunt"/>
    <property type="evidence" value="ECO:0007669"/>
    <property type="project" value="UniProtKB-UniRule"/>
</dbReference>
<dbReference type="Proteomes" id="UP000234790">
    <property type="component" value="Chromosome"/>
</dbReference>
<gene>
    <name evidence="16" type="primary">rpe</name>
    <name evidence="16" type="ORF">SMONO_v1c06580</name>
</gene>
<evidence type="ECO:0000256" key="6">
    <source>
        <dbReference type="ARBA" id="ARBA00009541"/>
    </source>
</evidence>
<dbReference type="InterPro" id="IPR026019">
    <property type="entry name" value="Ribul_P_3_epim"/>
</dbReference>
<organism evidence="16 17">
    <name type="scientific">Spiroplasma monobiae MQ-1</name>
    <dbReference type="NCBI Taxonomy" id="1336748"/>
    <lineage>
        <taxon>Bacteria</taxon>
        <taxon>Bacillati</taxon>
        <taxon>Mycoplasmatota</taxon>
        <taxon>Mollicutes</taxon>
        <taxon>Entomoplasmatales</taxon>
        <taxon>Spiroplasmataceae</taxon>
        <taxon>Spiroplasma</taxon>
    </lineage>
</organism>
<dbReference type="GO" id="GO:0004750">
    <property type="term" value="F:D-ribulose-phosphate 3-epimerase activity"/>
    <property type="evidence" value="ECO:0007669"/>
    <property type="project" value="UniProtKB-UniRule"/>
</dbReference>
<keyword evidence="12" id="KW-0464">Manganese</keyword>
<dbReference type="GO" id="GO:0046872">
    <property type="term" value="F:metal ion binding"/>
    <property type="evidence" value="ECO:0007669"/>
    <property type="project" value="UniProtKB-KW"/>
</dbReference>
<keyword evidence="11" id="KW-0408">Iron</keyword>
<dbReference type="InterPro" id="IPR000056">
    <property type="entry name" value="Ribul_P_3_epim-like"/>
</dbReference>
<evidence type="ECO:0000256" key="2">
    <source>
        <dbReference type="ARBA" id="ARBA00001936"/>
    </source>
</evidence>
<evidence type="ECO:0000256" key="1">
    <source>
        <dbReference type="ARBA" id="ARBA00001782"/>
    </source>
</evidence>
<comment type="similarity">
    <text evidence="6">Belongs to the ribulose-phosphate 3-epimerase family.</text>
</comment>
<dbReference type="PROSITE" id="PS01086">
    <property type="entry name" value="RIBUL_P_3_EPIMER_2"/>
    <property type="match status" value="1"/>
</dbReference>
<evidence type="ECO:0000256" key="3">
    <source>
        <dbReference type="ARBA" id="ARBA00001941"/>
    </source>
</evidence>
<evidence type="ECO:0000256" key="10">
    <source>
        <dbReference type="ARBA" id="ARBA00022833"/>
    </source>
</evidence>
<dbReference type="RefSeq" id="WP_101780952.1">
    <property type="nucleotide sequence ID" value="NZ_CP025543.1"/>
</dbReference>
<keyword evidence="17" id="KW-1185">Reference proteome</keyword>
<accession>A0A2K9LV35</accession>
<evidence type="ECO:0000256" key="7">
    <source>
        <dbReference type="ARBA" id="ARBA00011738"/>
    </source>
</evidence>
<proteinExistence type="inferred from homology"/>
<evidence type="ECO:0000256" key="13">
    <source>
        <dbReference type="ARBA" id="ARBA00023235"/>
    </source>
</evidence>
<comment type="subunit">
    <text evidence="7">Homodimer.</text>
</comment>
<evidence type="ECO:0000256" key="15">
    <source>
        <dbReference type="NCBIfam" id="TIGR01163"/>
    </source>
</evidence>
<comment type="cofactor">
    <cofactor evidence="2">
        <name>Mn(2+)</name>
        <dbReference type="ChEBI" id="CHEBI:29035"/>
    </cofactor>
</comment>
<dbReference type="PANTHER" id="PTHR11749">
    <property type="entry name" value="RIBULOSE-5-PHOSPHATE-3-EPIMERASE"/>
    <property type="match status" value="1"/>
</dbReference>
<evidence type="ECO:0000256" key="14">
    <source>
        <dbReference type="ARBA" id="ARBA00023277"/>
    </source>
</evidence>
<evidence type="ECO:0000256" key="4">
    <source>
        <dbReference type="ARBA" id="ARBA00001947"/>
    </source>
</evidence>
<dbReference type="FunFam" id="3.20.20.70:FF:000191">
    <property type="entry name" value="ribulose-phosphate 3-epimerase isoform X2"/>
    <property type="match status" value="1"/>
</dbReference>
<keyword evidence="14" id="KW-0119">Carbohydrate metabolism</keyword>